<dbReference type="PANTHER" id="PTHR31084:SF19">
    <property type="entry name" value="GLYCOSYL HYDROLASE FAMILY 95 N-TERMINAL DOMAIN-CONTAINING PROTEIN"/>
    <property type="match status" value="1"/>
</dbReference>
<dbReference type="Gene3D" id="1.50.10.10">
    <property type="match status" value="1"/>
</dbReference>
<feature type="domain" description="Glycosyl hydrolase family 95 catalytic" evidence="1">
    <location>
        <begin position="25"/>
        <end position="299"/>
    </location>
</feature>
<accession>K1SED0</accession>
<evidence type="ECO:0000313" key="2">
    <source>
        <dbReference type="EMBL" id="EKC51985.1"/>
    </source>
</evidence>
<protein>
    <submittedName>
        <fullName evidence="2">Glycoside hydrolase family 95</fullName>
    </submittedName>
</protein>
<dbReference type="SUPFAM" id="SSF48208">
    <property type="entry name" value="Six-hairpin glycosidases"/>
    <property type="match status" value="1"/>
</dbReference>
<dbReference type="GO" id="GO:0004560">
    <property type="term" value="F:alpha-L-fucosidase activity"/>
    <property type="evidence" value="ECO:0007669"/>
    <property type="project" value="TreeGrafter"/>
</dbReference>
<dbReference type="EMBL" id="AJWZ01009202">
    <property type="protein sequence ID" value="EKC51985.1"/>
    <property type="molecule type" value="Genomic_DNA"/>
</dbReference>
<sequence>PTFRTGVNPSAAVNQRIENAVSKGFDALYEEHLADYKALFDRVTLKINEDTDDIIPCDKLIREYKENGSRSIANRLETLYFQFGRYMLISSSRAGSLPANLQGVWNESNCPPWCCDYHINVNLQMNYWGAYNTNLSETVPPLVDFLDSMRPSGRKSAEAYYGIKSDEEHPENGWCAHTQSTPFGWTAPGWNFYWGWSTAAVAWLMQNIYEYFEFTGDKEYFAEHIYPIMRESVRFYTQWLIYDDKQKRLVSSPTYSPEHGPVTIGNTYEQSLIEQLYNDFITASEALGTDEELRNIVKDQVV</sequence>
<proteinExistence type="predicted"/>
<feature type="non-terminal residue" evidence="2">
    <location>
        <position position="1"/>
    </location>
</feature>
<dbReference type="InterPro" id="IPR054363">
    <property type="entry name" value="GH95_cat"/>
</dbReference>
<dbReference type="InterPro" id="IPR008928">
    <property type="entry name" value="6-hairpin_glycosidase_sf"/>
</dbReference>
<dbReference type="GO" id="GO:0005975">
    <property type="term" value="P:carbohydrate metabolic process"/>
    <property type="evidence" value="ECO:0007669"/>
    <property type="project" value="InterPro"/>
</dbReference>
<dbReference type="PANTHER" id="PTHR31084">
    <property type="entry name" value="ALPHA-L-FUCOSIDASE 2"/>
    <property type="match status" value="1"/>
</dbReference>
<feature type="non-terminal residue" evidence="2">
    <location>
        <position position="302"/>
    </location>
</feature>
<organism evidence="2">
    <name type="scientific">human gut metagenome</name>
    <dbReference type="NCBI Taxonomy" id="408170"/>
    <lineage>
        <taxon>unclassified sequences</taxon>
        <taxon>metagenomes</taxon>
        <taxon>organismal metagenomes</taxon>
    </lineage>
</organism>
<evidence type="ECO:0000259" key="1">
    <source>
        <dbReference type="Pfam" id="PF22124"/>
    </source>
</evidence>
<dbReference type="InterPro" id="IPR012341">
    <property type="entry name" value="6hp_glycosidase-like_sf"/>
</dbReference>
<dbReference type="Pfam" id="PF22124">
    <property type="entry name" value="Glyco_hydro_95_cat"/>
    <property type="match status" value="1"/>
</dbReference>
<name>K1SED0_9ZZZZ</name>
<dbReference type="AlphaFoldDB" id="K1SED0"/>
<gene>
    <name evidence="2" type="ORF">OBE_13324</name>
</gene>
<keyword evidence="2" id="KW-0378">Hydrolase</keyword>
<comment type="caution">
    <text evidence="2">The sequence shown here is derived from an EMBL/GenBank/DDBJ whole genome shotgun (WGS) entry which is preliminary data.</text>
</comment>
<reference evidence="2" key="1">
    <citation type="journal article" date="2013" name="Environ. Microbiol.">
        <title>Microbiota from the distal guts of lean and obese adolescents exhibit partial functional redundancy besides clear differences in community structure.</title>
        <authorList>
            <person name="Ferrer M."/>
            <person name="Ruiz A."/>
            <person name="Lanza F."/>
            <person name="Haange S.B."/>
            <person name="Oberbach A."/>
            <person name="Till H."/>
            <person name="Bargiela R."/>
            <person name="Campoy C."/>
            <person name="Segura M.T."/>
            <person name="Richter M."/>
            <person name="von Bergen M."/>
            <person name="Seifert J."/>
            <person name="Suarez A."/>
        </authorList>
    </citation>
    <scope>NUCLEOTIDE SEQUENCE</scope>
</reference>